<comment type="similarity">
    <text evidence="2">Belongs to the binding-protein-dependent transport system permease family. FecCD subfamily.</text>
</comment>
<dbReference type="GO" id="GO:0022857">
    <property type="term" value="F:transmembrane transporter activity"/>
    <property type="evidence" value="ECO:0007669"/>
    <property type="project" value="InterPro"/>
</dbReference>
<dbReference type="Gene3D" id="1.10.3470.10">
    <property type="entry name" value="ABC transporter involved in vitamin B12 uptake, BtuC"/>
    <property type="match status" value="1"/>
</dbReference>
<protein>
    <submittedName>
        <fullName evidence="9">Iron chelate uptake ABC transporter family permease subunit</fullName>
    </submittedName>
</protein>
<feature type="transmembrane region" description="Helical" evidence="8">
    <location>
        <begin position="116"/>
        <end position="138"/>
    </location>
</feature>
<evidence type="ECO:0000256" key="3">
    <source>
        <dbReference type="ARBA" id="ARBA00022448"/>
    </source>
</evidence>
<keyword evidence="6 8" id="KW-1133">Transmembrane helix</keyword>
<accession>A0A844FW57</accession>
<feature type="transmembrane region" description="Helical" evidence="8">
    <location>
        <begin position="196"/>
        <end position="214"/>
    </location>
</feature>
<organism evidence="9 10">
    <name type="scientific">Sharpea porci</name>
    <dbReference type="NCBI Taxonomy" id="2652286"/>
    <lineage>
        <taxon>Bacteria</taxon>
        <taxon>Bacillati</taxon>
        <taxon>Bacillota</taxon>
        <taxon>Erysipelotrichia</taxon>
        <taxon>Erysipelotrichales</taxon>
        <taxon>Coprobacillaceae</taxon>
        <taxon>Sharpea</taxon>
    </lineage>
</organism>
<dbReference type="PANTHER" id="PTHR30472:SF19">
    <property type="entry name" value="PETROBACTIN IMPORT SYSTEM PERMEASE PROTEIN YCLO"/>
    <property type="match status" value="1"/>
</dbReference>
<dbReference type="RefSeq" id="WP_154517545.1">
    <property type="nucleotide sequence ID" value="NZ_VUNM01000026.1"/>
</dbReference>
<evidence type="ECO:0000256" key="7">
    <source>
        <dbReference type="ARBA" id="ARBA00023136"/>
    </source>
</evidence>
<feature type="transmembrane region" description="Helical" evidence="8">
    <location>
        <begin position="21"/>
        <end position="38"/>
    </location>
</feature>
<keyword evidence="7 8" id="KW-0472">Membrane</keyword>
<evidence type="ECO:0000313" key="10">
    <source>
        <dbReference type="Proteomes" id="UP000442619"/>
    </source>
</evidence>
<feature type="transmembrane region" description="Helical" evidence="8">
    <location>
        <begin position="150"/>
        <end position="169"/>
    </location>
</feature>
<name>A0A844FW57_9FIRM</name>
<evidence type="ECO:0000256" key="8">
    <source>
        <dbReference type="SAM" id="Phobius"/>
    </source>
</evidence>
<evidence type="ECO:0000256" key="5">
    <source>
        <dbReference type="ARBA" id="ARBA00022692"/>
    </source>
</evidence>
<dbReference type="EMBL" id="VUNM01000026">
    <property type="protein sequence ID" value="MST89835.1"/>
    <property type="molecule type" value="Genomic_DNA"/>
</dbReference>
<proteinExistence type="inferred from homology"/>
<dbReference type="GO" id="GO:0033214">
    <property type="term" value="P:siderophore-iron import into cell"/>
    <property type="evidence" value="ECO:0007669"/>
    <property type="project" value="TreeGrafter"/>
</dbReference>
<comment type="subcellular location">
    <subcellularLocation>
        <location evidence="1">Cell membrane</location>
        <topology evidence="1">Multi-pass membrane protein</topology>
    </subcellularLocation>
</comment>
<dbReference type="GO" id="GO:0005886">
    <property type="term" value="C:plasma membrane"/>
    <property type="evidence" value="ECO:0007669"/>
    <property type="project" value="UniProtKB-SubCell"/>
</dbReference>
<dbReference type="PANTHER" id="PTHR30472">
    <property type="entry name" value="FERRIC ENTEROBACTIN TRANSPORT SYSTEM PERMEASE PROTEIN"/>
    <property type="match status" value="1"/>
</dbReference>
<keyword evidence="4" id="KW-1003">Cell membrane</keyword>
<feature type="transmembrane region" description="Helical" evidence="8">
    <location>
        <begin position="308"/>
        <end position="329"/>
    </location>
</feature>
<dbReference type="AlphaFoldDB" id="A0A844FW57"/>
<comment type="caution">
    <text evidence="9">The sequence shown here is derived from an EMBL/GenBank/DDBJ whole genome shotgun (WGS) entry which is preliminary data.</text>
</comment>
<feature type="transmembrane region" description="Helical" evidence="8">
    <location>
        <begin position="58"/>
        <end position="77"/>
    </location>
</feature>
<dbReference type="InterPro" id="IPR037294">
    <property type="entry name" value="ABC_BtuC-like"/>
</dbReference>
<sequence>MERSTQAFPTRQSLRHYHMSMIIMSILSILFTLGLILYKNPVSPSSPAFMPIVLRRGVAIIAMLLAAFANTTATLTFQSLTNNRIITPSLLGFDALYGLIQTLMVMILGVDTFSSSHNLVTFILEIILMMALSLSIYGTLLKDSQKDMQYVLLIGIILGTGLRAISSFFNKLLSPSEFDVLQAKMFGSVNNSKSEYFLIAIPIIFLSVIILLRLSKKLNIITLGKDISSVLGINHRFYSLLLLSIISLLMAVSTAMLGLLTFYGFLVVTFTYEIVGTSDHQYTYPFAILFAYLVITASYFFMYHIFNAQGVVSIIIELVGGIVFIIMMLRKHRGE</sequence>
<evidence type="ECO:0000256" key="4">
    <source>
        <dbReference type="ARBA" id="ARBA00022475"/>
    </source>
</evidence>
<dbReference type="Proteomes" id="UP000442619">
    <property type="component" value="Unassembled WGS sequence"/>
</dbReference>
<dbReference type="Pfam" id="PF01032">
    <property type="entry name" value="FecCD"/>
    <property type="match status" value="1"/>
</dbReference>
<evidence type="ECO:0000313" key="9">
    <source>
        <dbReference type="EMBL" id="MST89835.1"/>
    </source>
</evidence>
<keyword evidence="10" id="KW-1185">Reference proteome</keyword>
<evidence type="ECO:0000256" key="6">
    <source>
        <dbReference type="ARBA" id="ARBA00022989"/>
    </source>
</evidence>
<reference evidence="9 10" key="1">
    <citation type="submission" date="2019-08" db="EMBL/GenBank/DDBJ databases">
        <title>In-depth cultivation of the pig gut microbiome towards novel bacterial diversity and tailored functional studies.</title>
        <authorList>
            <person name="Wylensek D."/>
            <person name="Hitch T.C.A."/>
            <person name="Clavel T."/>
        </authorList>
    </citation>
    <scope>NUCLEOTIDE SEQUENCE [LARGE SCALE GENOMIC DNA]</scope>
    <source>
        <strain evidence="9 10">CA-Schmier-601-WT-3</strain>
    </source>
</reference>
<evidence type="ECO:0000256" key="2">
    <source>
        <dbReference type="ARBA" id="ARBA00007935"/>
    </source>
</evidence>
<evidence type="ECO:0000256" key="1">
    <source>
        <dbReference type="ARBA" id="ARBA00004651"/>
    </source>
</evidence>
<feature type="transmembrane region" description="Helical" evidence="8">
    <location>
        <begin position="282"/>
        <end position="302"/>
    </location>
</feature>
<keyword evidence="3" id="KW-0813">Transport</keyword>
<gene>
    <name evidence="9" type="ORF">FYJ79_09665</name>
</gene>
<dbReference type="SUPFAM" id="SSF81345">
    <property type="entry name" value="ABC transporter involved in vitamin B12 uptake, BtuC"/>
    <property type="match status" value="1"/>
</dbReference>
<dbReference type="InterPro" id="IPR000522">
    <property type="entry name" value="ABC_transptr_permease_BtuC"/>
</dbReference>
<keyword evidence="5 8" id="KW-0812">Transmembrane</keyword>
<feature type="transmembrane region" description="Helical" evidence="8">
    <location>
        <begin position="89"/>
        <end position="110"/>
    </location>
</feature>